<dbReference type="Proteomes" id="UP000732105">
    <property type="component" value="Unassembled WGS sequence"/>
</dbReference>
<evidence type="ECO:0000313" key="2">
    <source>
        <dbReference type="Proteomes" id="UP000732105"/>
    </source>
</evidence>
<dbReference type="InterPro" id="IPR027417">
    <property type="entry name" value="P-loop_NTPase"/>
</dbReference>
<accession>A0ABX1WXH7</accession>
<name>A0ABX1WXH7_9BACT</name>
<keyword evidence="2" id="KW-1185">Reference proteome</keyword>
<reference evidence="1 2" key="1">
    <citation type="submission" date="2018-12" db="EMBL/GenBank/DDBJ databases">
        <title>Marinifilum JC070 sp. nov., a marine bacterium isolated from Yongle Blue Hole in the South China Sea.</title>
        <authorList>
            <person name="Fu T."/>
        </authorList>
    </citation>
    <scope>NUCLEOTIDE SEQUENCE [LARGE SCALE GENOMIC DNA]</scope>
    <source>
        <strain evidence="1 2">JC070</strain>
    </source>
</reference>
<dbReference type="EMBL" id="RZNH01000023">
    <property type="protein sequence ID" value="NOU60824.1"/>
    <property type="molecule type" value="Genomic_DNA"/>
</dbReference>
<sequence length="1372" mass="161098">MGTSQKQEECKYITPYLKEYTSLSELIDKKNTGLYGSRYTWEEILLKKTVAILGEPGFGKSRLLRELVKNTPNAICVDLKSVQDKKIINILKTKYCIEENEFEIENISESTICFDALDEVKGDNFLGIVDQINEFIQDNKETKIILSCRINHFEKWNPNIPLDCFLSIAPLDSQGIFEFLKNGNLSDDEFDKVWKKYRSPHLVSVIQTPRYLEILLNLFKHDGVDKVLNLTKISLFDELINSHLSIESNKLTSNNINENIYIKRVQQTLALIMEVNQTNLITEEEFWTIVDDVKSEIFTSHSIHYIPDFWERTLIKKNANNEIEFQNTEIQEYLAASEINRLGNLEQSIFDFAFDPLLKEVLPSWYNTLSFLIDLNPTLFKSLLNFTTGNNHKIIHTEDVFKLIRPNSNSFTEEEKAGIFNFIFTYFQNNGIWIPFEVEESLPTFYTAKNKELLINSIDARRSKGVILEVKRGNTASIVKGLVKQNSIVSSESSYWKRNFTNWLKENKTLADSAYSRFILEALISFNDIDSLKEIQDTYELGGGLYKEKFIRGCAKINPDDDFSIQHFIKAFLSPSMSMLDYYAREAISKLNKKESILNFLSSCLENRRLLIKFNSQFEDQWRKEIDHNLIHFLDNVDKFWDQEISTLLNNIILNVYLNDRIWELKSGKFIFSLLDLLKSHDKNYLFHLMTNISTSNNKNSNYYDITTCFAHLIEEEQTEKFIEKFSTLFPSVQILSVFLTIENRYPEKISVVEIAKRVLHKEYEENKQHWLEYDKRHPQKESSDESVYAEFLYKLEPEKDRYMSDLFDYYIINHEKLINKLTSEDKERLKDLIINILQRSPKSAKLEITEKTNNGSTYTVTNWIHEFIACVNLLSKYNNELNINITEFRKNIIQILPFSYNDTVRNVLTLLGNQITNDEINSLMEVYDSSASDDIKTHLPNALIATAKKYHIKEAIPVLQYFVDLDASNIDRYYRIESLNLLGILLDNEEYFLKIFEKFSKSNDDDLKVAEEANTQLIIRYRNESAIKWRFKQLNERAFEFTRPRSEGARIVSGEESELTSKTFGRALLEISDPDLKLYDDFEKLLNFALRVSENNEKMELYSQYLLELFCMYLNNLKTNKNYIPIDRFEKWILKNESKKGVNWLKYKLFEAKRIYMNYLSKPKNIRDSVRKYNIQKDKHFSSIYSTIDLINVAEDIIETDINRWARSEGGYRIFYDFDLIKNDNSKGKTRKPAKAHEEFVQKTIKSQFELGFLRREFREADLNVIREPQLLNDKKPDFLVSYGLSGRIIIEIKLSDNNEVKLKKKGDYYQSCHRYKKKITNYPKGFGTTQGIFLIVNLVKKRSEFKTQINKLKDLYNDTDIKVVGLDCSI</sequence>
<gene>
    <name evidence="1" type="ORF">ELS83_13450</name>
</gene>
<protein>
    <recommendedName>
        <fullName evidence="3">ATP-binding protein</fullName>
    </recommendedName>
</protein>
<dbReference type="SUPFAM" id="SSF52540">
    <property type="entry name" value="P-loop containing nucleoside triphosphate hydrolases"/>
    <property type="match status" value="1"/>
</dbReference>
<dbReference type="RefSeq" id="WP_171596097.1">
    <property type="nucleotide sequence ID" value="NZ_RZNH01000023.1"/>
</dbReference>
<evidence type="ECO:0000313" key="1">
    <source>
        <dbReference type="EMBL" id="NOU60824.1"/>
    </source>
</evidence>
<comment type="caution">
    <text evidence="1">The sequence shown here is derived from an EMBL/GenBank/DDBJ whole genome shotgun (WGS) entry which is preliminary data.</text>
</comment>
<organism evidence="1 2">
    <name type="scientific">Marinifilum caeruleilacunae</name>
    <dbReference type="NCBI Taxonomy" id="2499076"/>
    <lineage>
        <taxon>Bacteria</taxon>
        <taxon>Pseudomonadati</taxon>
        <taxon>Bacteroidota</taxon>
        <taxon>Bacteroidia</taxon>
        <taxon>Marinilabiliales</taxon>
        <taxon>Marinifilaceae</taxon>
    </lineage>
</organism>
<proteinExistence type="predicted"/>
<evidence type="ECO:0008006" key="3">
    <source>
        <dbReference type="Google" id="ProtNLM"/>
    </source>
</evidence>